<name>A0A919PQ90_9ACTN</name>
<evidence type="ECO:0000313" key="5">
    <source>
        <dbReference type="Proteomes" id="UP000660611"/>
    </source>
</evidence>
<dbReference type="Gene3D" id="3.40.630.30">
    <property type="match status" value="1"/>
</dbReference>
<dbReference type="Pfam" id="PF00583">
    <property type="entry name" value="Acetyltransf_1"/>
    <property type="match status" value="1"/>
</dbReference>
<gene>
    <name evidence="4" type="ORF">Dsi01nite_043640</name>
</gene>
<dbReference type="Proteomes" id="UP000660611">
    <property type="component" value="Unassembled WGS sequence"/>
</dbReference>
<organism evidence="4 5">
    <name type="scientific">Dactylosporangium siamense</name>
    <dbReference type="NCBI Taxonomy" id="685454"/>
    <lineage>
        <taxon>Bacteria</taxon>
        <taxon>Bacillati</taxon>
        <taxon>Actinomycetota</taxon>
        <taxon>Actinomycetes</taxon>
        <taxon>Micromonosporales</taxon>
        <taxon>Micromonosporaceae</taxon>
        <taxon>Dactylosporangium</taxon>
    </lineage>
</organism>
<dbReference type="PANTHER" id="PTHR43877:SF2">
    <property type="entry name" value="AMINOALKYLPHOSPHONATE N-ACETYLTRANSFERASE-RELATED"/>
    <property type="match status" value="1"/>
</dbReference>
<dbReference type="CDD" id="cd04301">
    <property type="entry name" value="NAT_SF"/>
    <property type="match status" value="1"/>
</dbReference>
<comment type="caution">
    <text evidence="4">The sequence shown here is derived from an EMBL/GenBank/DDBJ whole genome shotgun (WGS) entry which is preliminary data.</text>
</comment>
<reference evidence="4" key="1">
    <citation type="submission" date="2021-01" db="EMBL/GenBank/DDBJ databases">
        <title>Whole genome shotgun sequence of Dactylosporangium siamense NBRC 106093.</title>
        <authorList>
            <person name="Komaki H."/>
            <person name="Tamura T."/>
        </authorList>
    </citation>
    <scope>NUCLEOTIDE SEQUENCE</scope>
    <source>
        <strain evidence="4">NBRC 106093</strain>
    </source>
</reference>
<dbReference type="InterPro" id="IPR016181">
    <property type="entry name" value="Acyl_CoA_acyltransferase"/>
</dbReference>
<dbReference type="AlphaFoldDB" id="A0A919PQ90"/>
<dbReference type="PANTHER" id="PTHR43877">
    <property type="entry name" value="AMINOALKYLPHOSPHONATE N-ACETYLTRANSFERASE-RELATED-RELATED"/>
    <property type="match status" value="1"/>
</dbReference>
<evidence type="ECO:0000256" key="2">
    <source>
        <dbReference type="ARBA" id="ARBA00023315"/>
    </source>
</evidence>
<keyword evidence="2" id="KW-0012">Acyltransferase</keyword>
<dbReference type="PROSITE" id="PS51186">
    <property type="entry name" value="GNAT"/>
    <property type="match status" value="1"/>
</dbReference>
<proteinExistence type="predicted"/>
<dbReference type="InterPro" id="IPR050832">
    <property type="entry name" value="Bact_Acetyltransf"/>
</dbReference>
<dbReference type="RefSeq" id="WP_203848099.1">
    <property type="nucleotide sequence ID" value="NZ_BAAAVW010000013.1"/>
</dbReference>
<evidence type="ECO:0000259" key="3">
    <source>
        <dbReference type="PROSITE" id="PS51186"/>
    </source>
</evidence>
<dbReference type="InterPro" id="IPR000182">
    <property type="entry name" value="GNAT_dom"/>
</dbReference>
<dbReference type="SUPFAM" id="SSF55729">
    <property type="entry name" value="Acyl-CoA N-acyltransferases (Nat)"/>
    <property type="match status" value="2"/>
</dbReference>
<feature type="domain" description="N-acetyltransferase" evidence="3">
    <location>
        <begin position="169"/>
        <end position="316"/>
    </location>
</feature>
<keyword evidence="5" id="KW-1185">Reference proteome</keyword>
<sequence length="316" mass="33812">MTHSLAGLDGWTVRGCTLRDVPAILAITRASDMAALGEPDWSEDEVVETLTAPAEDPAVDTWLAAGPDGVPVAWAYVDNPKRGARDNVELYAWPGHGEPAYGPLLDLAVARAVERSRGNGFADGVLRAGTLASETALVSVLEANGFAFVKRHARMTRPLTGDERPPTGFDIRPVRPDELPRFHEVLEAAFADAPDFEPTSYEDWRTWIDSLVSTSWDEWFVALSGGEIVGVLQSADQAVERGEGWVKNLAVLRGHRKTGIGGALLRTAFAAYAAKGRTAAGLGVDLTNPTGAYHLYTGVGMSVVFAADVYERPLGG</sequence>
<accession>A0A919PQ90</accession>
<protein>
    <recommendedName>
        <fullName evidence="3">N-acetyltransferase domain-containing protein</fullName>
    </recommendedName>
</protein>
<dbReference type="GO" id="GO:0016747">
    <property type="term" value="F:acyltransferase activity, transferring groups other than amino-acyl groups"/>
    <property type="evidence" value="ECO:0007669"/>
    <property type="project" value="InterPro"/>
</dbReference>
<keyword evidence="1" id="KW-0808">Transferase</keyword>
<dbReference type="EMBL" id="BONQ01000069">
    <property type="protein sequence ID" value="GIG46323.1"/>
    <property type="molecule type" value="Genomic_DNA"/>
</dbReference>
<evidence type="ECO:0000256" key="1">
    <source>
        <dbReference type="ARBA" id="ARBA00022679"/>
    </source>
</evidence>
<evidence type="ECO:0000313" key="4">
    <source>
        <dbReference type="EMBL" id="GIG46323.1"/>
    </source>
</evidence>